<keyword evidence="3" id="KW-1185">Reference proteome</keyword>
<evidence type="ECO:0000313" key="3">
    <source>
        <dbReference type="Proteomes" id="UP001519332"/>
    </source>
</evidence>
<dbReference type="RefSeq" id="WP_209642060.1">
    <property type="nucleotide sequence ID" value="NZ_JAGINW010000001.1"/>
</dbReference>
<proteinExistence type="predicted"/>
<reference evidence="2 3" key="1">
    <citation type="submission" date="2021-03" db="EMBL/GenBank/DDBJ databases">
        <title>Sequencing the genomes of 1000 actinobacteria strains.</title>
        <authorList>
            <person name="Klenk H.-P."/>
        </authorList>
    </citation>
    <scope>NUCLEOTIDE SEQUENCE [LARGE SCALE GENOMIC DNA]</scope>
    <source>
        <strain evidence="2 3">DSM 46670</strain>
    </source>
</reference>
<gene>
    <name evidence="2" type="ORF">JOF56_005164</name>
</gene>
<comment type="caution">
    <text evidence="2">The sequence shown here is derived from an EMBL/GenBank/DDBJ whole genome shotgun (WGS) entry which is preliminary data.</text>
</comment>
<dbReference type="EMBL" id="JAGINW010000001">
    <property type="protein sequence ID" value="MBP2324779.1"/>
    <property type="molecule type" value="Genomic_DNA"/>
</dbReference>
<dbReference type="SUPFAM" id="SSF109854">
    <property type="entry name" value="DinB/YfiT-like putative metalloenzymes"/>
    <property type="match status" value="1"/>
</dbReference>
<dbReference type="PANTHER" id="PTHR40758:SF1">
    <property type="entry name" value="CONSERVED PROTEIN"/>
    <property type="match status" value="1"/>
</dbReference>
<dbReference type="InterPro" id="IPR034660">
    <property type="entry name" value="DinB/YfiT-like"/>
</dbReference>
<dbReference type="InterPro" id="IPR024344">
    <property type="entry name" value="MDMPI_metal-binding"/>
</dbReference>
<sequence length="256" mass="28635">MNDFWTAARYCDLLEKEISALARVVTGADLGQPAPSCPGWSLADVIRQTGEMFRWIEPMIRNQAQRKYGFGDVDLTGPATPDGYADWMIASGHALLAAVRAADPNHPLWSWGYEQTIRFWARRAYYNTAIHRADAELTLGRKPSFDDAVALDGIKEFLQILPYAADYSPRIAMLRGDGETLRLISPDSRWLITLTRHGYTWRREDGDAGIPADATIVAERAGDLLLFVWGRLGDPGLSMTGDRRLARTWTELSAFS</sequence>
<dbReference type="InterPro" id="IPR017517">
    <property type="entry name" value="Maleyloyr_isom"/>
</dbReference>
<evidence type="ECO:0000313" key="2">
    <source>
        <dbReference type="EMBL" id="MBP2324779.1"/>
    </source>
</evidence>
<evidence type="ECO:0000259" key="1">
    <source>
        <dbReference type="Pfam" id="PF11716"/>
    </source>
</evidence>
<protein>
    <submittedName>
        <fullName evidence="2">Uncharacterized protein (TIGR03083 family)</fullName>
    </submittedName>
</protein>
<dbReference type="Pfam" id="PF11716">
    <property type="entry name" value="MDMPI_N"/>
    <property type="match status" value="1"/>
</dbReference>
<feature type="domain" description="Mycothiol-dependent maleylpyruvate isomerase metal-binding" evidence="1">
    <location>
        <begin position="15"/>
        <end position="135"/>
    </location>
</feature>
<organism evidence="2 3">
    <name type="scientific">Kibdelosporangium banguiense</name>
    <dbReference type="NCBI Taxonomy" id="1365924"/>
    <lineage>
        <taxon>Bacteria</taxon>
        <taxon>Bacillati</taxon>
        <taxon>Actinomycetota</taxon>
        <taxon>Actinomycetes</taxon>
        <taxon>Pseudonocardiales</taxon>
        <taxon>Pseudonocardiaceae</taxon>
        <taxon>Kibdelosporangium</taxon>
    </lineage>
</organism>
<dbReference type="NCBIfam" id="TIGR03083">
    <property type="entry name" value="maleylpyruvate isomerase family mycothiol-dependent enzyme"/>
    <property type="match status" value="1"/>
</dbReference>
<dbReference type="Proteomes" id="UP001519332">
    <property type="component" value="Unassembled WGS sequence"/>
</dbReference>
<name>A0ABS4TKC9_9PSEU</name>
<accession>A0ABS4TKC9</accession>
<dbReference type="PANTHER" id="PTHR40758">
    <property type="entry name" value="CONSERVED PROTEIN"/>
    <property type="match status" value="1"/>
</dbReference>